<dbReference type="OrthoDB" id="10254310at2759"/>
<name>A0A1A6AF01_9TREE</name>
<feature type="compositionally biased region" description="Low complexity" evidence="7">
    <location>
        <begin position="650"/>
        <end position="661"/>
    </location>
</feature>
<dbReference type="FunFam" id="1.25.10.10:FF:000058">
    <property type="entry name" value="AP complex subunit beta"/>
    <property type="match status" value="1"/>
</dbReference>
<dbReference type="GO" id="GO:0030276">
    <property type="term" value="F:clathrin binding"/>
    <property type="evidence" value="ECO:0007669"/>
    <property type="project" value="InterPro"/>
</dbReference>
<feature type="region of interest" description="Disordered" evidence="7">
    <location>
        <begin position="704"/>
        <end position="793"/>
    </location>
</feature>
<dbReference type="InterPro" id="IPR016342">
    <property type="entry name" value="AP_complex_bsu_1_2_4"/>
</dbReference>
<feature type="region of interest" description="Disordered" evidence="7">
    <location>
        <begin position="190"/>
        <end position="213"/>
    </location>
</feature>
<dbReference type="Gene3D" id="1.25.10.10">
    <property type="entry name" value="Leucine-rich Repeat Variant"/>
    <property type="match status" value="1"/>
</dbReference>
<organism evidence="9">
    <name type="scientific">Kwoniella dejecticola CBS 10117</name>
    <dbReference type="NCBI Taxonomy" id="1296121"/>
    <lineage>
        <taxon>Eukaryota</taxon>
        <taxon>Fungi</taxon>
        <taxon>Dikarya</taxon>
        <taxon>Basidiomycota</taxon>
        <taxon>Agaricomycotina</taxon>
        <taxon>Tremellomycetes</taxon>
        <taxon>Tremellales</taxon>
        <taxon>Cryptococcaceae</taxon>
        <taxon>Kwoniella</taxon>
    </lineage>
</organism>
<feature type="compositionally biased region" description="Low complexity" evidence="7">
    <location>
        <begin position="765"/>
        <end position="779"/>
    </location>
</feature>
<evidence type="ECO:0000313" key="9">
    <source>
        <dbReference type="EMBL" id="OBR88652.1"/>
    </source>
</evidence>
<dbReference type="EMBL" id="KI894027">
    <property type="protein sequence ID" value="OBR88652.1"/>
    <property type="molecule type" value="Genomic_DNA"/>
</dbReference>
<proteinExistence type="inferred from homology"/>
<feature type="compositionally biased region" description="Polar residues" evidence="7">
    <location>
        <begin position="718"/>
        <end position="747"/>
    </location>
</feature>
<sequence>MAMAPPRKGENYELRQQLNSEYRDKRADAIKRVIANHTIGKDCSGLFPDVVKNMQTDDLEQKKLVYLYLMNYAKTQPELVILAVNTFVKDTADPNPLVRALAIRTMSILRAEKILDYLASPLSRCLKDENPYVRKTAALCVAKVFDLKPELCVEYGFVETLRDLIGDGNPMVVANAVAALADIYEASQNLPPTPPASPGRSSSPPPSSKPNSELFIIDPPTLTKLLVALNECSEWGRIAILNTLARYKALDEKESEHICERVMPQFQHVNAAVVLGAVKVIMIHMKAVTREDLIKSLTRKMAPPLVTLISSPPEVQWVALRNINLLLQKRPDILANEMRVFFCKYNDPPYVKVEKLDIMVRLASEKNVDTLLGELKEYASEVDVDFVRKAVRAVGQVAIKIDEAAERCVSVLMELIETRVSYVVQEAVIVIKDIFRKYPHSYEGIIPTLCSNLEELDEPEAKASLIWIIGEYAEKIENADELLGTFLETFKEESYPVQLQTLTAIVKLFLKKPDESQAIVQRVLQAATKDCDSADVRDRAYIYWRLLSSDPAAAKSVVLAIRPPISLPQTTVPPAILEELLSEVSSLASVYHKPAATFIGKGRLGAEEMQRRALEPEEDNAREKALQTVVAGQQAENLLDFDSDDIEPTSANSSSQNQSLSMFGNSSSASGHVGAGISSATLSNVAKSSNPLDELMDLFSTASMTTPQNQPQPIAPQSAFSGIQGLQDSTPSLNNDNTAPTRQQQQPHDAFAGLTGLSSPPQTLGSGSTSPNPPQQQQKQGGGGAQDDLLGLF</sequence>
<dbReference type="RefSeq" id="XP_018266494.1">
    <property type="nucleotide sequence ID" value="XM_018403840.1"/>
</dbReference>
<dbReference type="InterPro" id="IPR026739">
    <property type="entry name" value="AP_beta"/>
</dbReference>
<feature type="domain" description="Clathrin/coatomer adaptor adaptin-like N-terminal" evidence="8">
    <location>
        <begin position="8"/>
        <end position="550"/>
    </location>
</feature>
<dbReference type="InterPro" id="IPR011989">
    <property type="entry name" value="ARM-like"/>
</dbReference>
<dbReference type="AlphaFoldDB" id="A0A1A6AF01"/>
<dbReference type="GeneID" id="28964168"/>
<evidence type="ECO:0000256" key="3">
    <source>
        <dbReference type="ARBA" id="ARBA00022448"/>
    </source>
</evidence>
<gene>
    <name evidence="9" type="ORF">I303_00469</name>
    <name evidence="10" type="ORF">I303_100469</name>
</gene>
<evidence type="ECO:0000256" key="7">
    <source>
        <dbReference type="SAM" id="MobiDB-lite"/>
    </source>
</evidence>
<evidence type="ECO:0000256" key="5">
    <source>
        <dbReference type="ARBA" id="ARBA00023136"/>
    </source>
</evidence>
<evidence type="ECO:0000259" key="8">
    <source>
        <dbReference type="Pfam" id="PF01602"/>
    </source>
</evidence>
<dbReference type="GO" id="GO:0030117">
    <property type="term" value="C:membrane coat"/>
    <property type="evidence" value="ECO:0007669"/>
    <property type="project" value="InterPro"/>
</dbReference>
<dbReference type="VEuPathDB" id="FungiDB:I303_00469"/>
<dbReference type="GO" id="GO:0016192">
    <property type="term" value="P:vesicle-mediated transport"/>
    <property type="evidence" value="ECO:0007669"/>
    <property type="project" value="InterPro"/>
</dbReference>
<dbReference type="SUPFAM" id="SSF48371">
    <property type="entry name" value="ARM repeat"/>
    <property type="match status" value="1"/>
</dbReference>
<keyword evidence="3 6" id="KW-0813">Transport</keyword>
<dbReference type="EMBL" id="CP144530">
    <property type="protein sequence ID" value="WWC57934.1"/>
    <property type="molecule type" value="Genomic_DNA"/>
</dbReference>
<evidence type="ECO:0000256" key="2">
    <source>
        <dbReference type="ARBA" id="ARBA00006613"/>
    </source>
</evidence>
<comment type="subcellular location">
    <subcellularLocation>
        <location evidence="1">Endomembrane system</location>
    </subcellularLocation>
</comment>
<dbReference type="Proteomes" id="UP000078595">
    <property type="component" value="Chromosome 1"/>
</dbReference>
<dbReference type="PIRSF" id="PIRSF002291">
    <property type="entry name" value="AP_complex_beta"/>
    <property type="match status" value="1"/>
</dbReference>
<dbReference type="KEGG" id="kdj:28964168"/>
<evidence type="ECO:0000313" key="10">
    <source>
        <dbReference type="EMBL" id="WWC57934.1"/>
    </source>
</evidence>
<reference evidence="10" key="3">
    <citation type="submission" date="2024-02" db="EMBL/GenBank/DDBJ databases">
        <title>Comparative genomics of Cryptococcus and Kwoniella reveals pathogenesis evolution and contrasting modes of karyotype evolution via chromosome fusion or intercentromeric recombination.</title>
        <authorList>
            <person name="Coelho M.A."/>
            <person name="David-Palma M."/>
            <person name="Shea T."/>
            <person name="Bowers K."/>
            <person name="McGinley-Smith S."/>
            <person name="Mohammad A.W."/>
            <person name="Gnirke A."/>
            <person name="Yurkov A.M."/>
            <person name="Nowrousian M."/>
            <person name="Sun S."/>
            <person name="Cuomo C.A."/>
            <person name="Heitman J."/>
        </authorList>
    </citation>
    <scope>NUCLEOTIDE SEQUENCE</scope>
    <source>
        <strain evidence="10">CBS 10117</strain>
    </source>
</reference>
<accession>A0A1A6AF01</accession>
<evidence type="ECO:0000313" key="11">
    <source>
        <dbReference type="Proteomes" id="UP000078595"/>
    </source>
</evidence>
<feature type="region of interest" description="Disordered" evidence="7">
    <location>
        <begin position="643"/>
        <end position="672"/>
    </location>
</feature>
<evidence type="ECO:0000256" key="4">
    <source>
        <dbReference type="ARBA" id="ARBA00022927"/>
    </source>
</evidence>
<comment type="function">
    <text evidence="6">Adaptins are components of the adaptor complexes which link clathrin to receptors in coated vesicles. Clathrin-associated protein complexes are believed to interact with the cytoplasmic tails of membrane proteins, leading to their selection and concentration.</text>
</comment>
<dbReference type="PANTHER" id="PTHR11134">
    <property type="entry name" value="ADAPTOR COMPLEX SUBUNIT BETA FAMILY MEMBER"/>
    <property type="match status" value="1"/>
</dbReference>
<keyword evidence="5 6" id="KW-0472">Membrane</keyword>
<feature type="compositionally biased region" description="Pro residues" evidence="7">
    <location>
        <begin position="191"/>
        <end position="208"/>
    </location>
</feature>
<evidence type="ECO:0000256" key="1">
    <source>
        <dbReference type="ARBA" id="ARBA00004308"/>
    </source>
</evidence>
<dbReference type="GO" id="GO:0012505">
    <property type="term" value="C:endomembrane system"/>
    <property type="evidence" value="ECO:0007669"/>
    <property type="project" value="UniProtKB-SubCell"/>
</dbReference>
<comment type="similarity">
    <text evidence="2 6">Belongs to the adaptor complexes large subunit family.</text>
</comment>
<reference evidence="9" key="1">
    <citation type="submission" date="2013-07" db="EMBL/GenBank/DDBJ databases">
        <title>The Genome Sequence of Cryptococcus dejecticola CBS10117.</title>
        <authorList>
            <consortium name="The Broad Institute Genome Sequencing Platform"/>
            <person name="Cuomo C."/>
            <person name="Litvintseva A."/>
            <person name="Chen Y."/>
            <person name="Heitman J."/>
            <person name="Sun S."/>
            <person name="Springer D."/>
            <person name="Dromer F."/>
            <person name="Young S.K."/>
            <person name="Zeng Q."/>
            <person name="Gargeya S."/>
            <person name="Fitzgerald M."/>
            <person name="Abouelleil A."/>
            <person name="Alvarado L."/>
            <person name="Berlin A.M."/>
            <person name="Chapman S.B."/>
            <person name="Dewar J."/>
            <person name="Goldberg J."/>
            <person name="Griggs A."/>
            <person name="Gujja S."/>
            <person name="Hansen M."/>
            <person name="Howarth C."/>
            <person name="Imamovic A."/>
            <person name="Larimer J."/>
            <person name="McCowan C."/>
            <person name="Murphy C."/>
            <person name="Pearson M."/>
            <person name="Priest M."/>
            <person name="Roberts A."/>
            <person name="Saif S."/>
            <person name="Shea T."/>
            <person name="Sykes S."/>
            <person name="Wortman J."/>
            <person name="Nusbaum C."/>
            <person name="Birren B."/>
        </authorList>
    </citation>
    <scope>NUCLEOTIDE SEQUENCE [LARGE SCALE GENOMIC DNA]</scope>
    <source>
        <strain evidence="9">CBS 10117</strain>
    </source>
</reference>
<evidence type="ECO:0000256" key="6">
    <source>
        <dbReference type="PIRNR" id="PIRNR002291"/>
    </source>
</evidence>
<dbReference type="GO" id="GO:0006886">
    <property type="term" value="P:intracellular protein transport"/>
    <property type="evidence" value="ECO:0007669"/>
    <property type="project" value="InterPro"/>
</dbReference>
<keyword evidence="4 6" id="KW-0653">Protein transport</keyword>
<dbReference type="Pfam" id="PF01602">
    <property type="entry name" value="Adaptin_N"/>
    <property type="match status" value="1"/>
</dbReference>
<dbReference type="InterPro" id="IPR002553">
    <property type="entry name" value="Clathrin/coatomer_adapt-like_N"/>
</dbReference>
<dbReference type="STRING" id="1296121.A0A1A6AF01"/>
<keyword evidence="11" id="KW-1185">Reference proteome</keyword>
<dbReference type="InterPro" id="IPR016024">
    <property type="entry name" value="ARM-type_fold"/>
</dbReference>
<protein>
    <recommendedName>
        <fullName evidence="6">AP complex subunit beta</fullName>
    </recommendedName>
</protein>
<reference evidence="10" key="2">
    <citation type="submission" date="2013-07" db="EMBL/GenBank/DDBJ databases">
        <authorList>
            <consortium name="The Broad Institute Genome Sequencing Platform"/>
            <person name="Cuomo C."/>
            <person name="Litvintseva A."/>
            <person name="Chen Y."/>
            <person name="Heitman J."/>
            <person name="Sun S."/>
            <person name="Springer D."/>
            <person name="Dromer F."/>
            <person name="Young S.K."/>
            <person name="Zeng Q."/>
            <person name="Gargeya S."/>
            <person name="Fitzgerald M."/>
            <person name="Abouelleil A."/>
            <person name="Alvarado L."/>
            <person name="Berlin A.M."/>
            <person name="Chapman S.B."/>
            <person name="Dewar J."/>
            <person name="Goldberg J."/>
            <person name="Griggs A."/>
            <person name="Gujja S."/>
            <person name="Hansen M."/>
            <person name="Howarth C."/>
            <person name="Imamovic A."/>
            <person name="Larimer J."/>
            <person name="McCowan C."/>
            <person name="Murphy C."/>
            <person name="Pearson M."/>
            <person name="Priest M."/>
            <person name="Roberts A."/>
            <person name="Saif S."/>
            <person name="Shea T."/>
            <person name="Sykes S."/>
            <person name="Wortman J."/>
            <person name="Nusbaum C."/>
            <person name="Birren B."/>
        </authorList>
    </citation>
    <scope>NUCLEOTIDE SEQUENCE</scope>
    <source>
        <strain evidence="10">CBS 10117</strain>
    </source>
</reference>